<dbReference type="RefSeq" id="WP_277909193.1">
    <property type="nucleotide sequence ID" value="NZ_VBTY01000029.1"/>
</dbReference>
<gene>
    <name evidence="1" type="ORF">FEV09_05430</name>
</gene>
<proteinExistence type="predicted"/>
<keyword evidence="2" id="KW-1185">Reference proteome</keyword>
<dbReference type="EMBL" id="VBTY01000029">
    <property type="protein sequence ID" value="MDG3493995.1"/>
    <property type="molecule type" value="Genomic_DNA"/>
</dbReference>
<reference evidence="1" key="1">
    <citation type="submission" date="2019-05" db="EMBL/GenBank/DDBJ databases">
        <title>Whole genome sequencing of Pseudanabaena catenata USMAC16.</title>
        <authorList>
            <person name="Khan Z."/>
            <person name="Omar W.M."/>
            <person name="Convey P."/>
            <person name="Merican F."/>
            <person name="Najimudin N."/>
        </authorList>
    </citation>
    <scope>NUCLEOTIDE SEQUENCE</scope>
    <source>
        <strain evidence="1">USMAC16</strain>
    </source>
</reference>
<dbReference type="AlphaFoldDB" id="A0A9X4RHG7"/>
<evidence type="ECO:0000313" key="2">
    <source>
        <dbReference type="Proteomes" id="UP001152872"/>
    </source>
</evidence>
<accession>A0A9X4RHG7</accession>
<organism evidence="1 2">
    <name type="scientific">Pseudanabaena catenata USMAC16</name>
    <dbReference type="NCBI Taxonomy" id="1855837"/>
    <lineage>
        <taxon>Bacteria</taxon>
        <taxon>Bacillati</taxon>
        <taxon>Cyanobacteriota</taxon>
        <taxon>Cyanophyceae</taxon>
        <taxon>Pseudanabaenales</taxon>
        <taxon>Pseudanabaenaceae</taxon>
        <taxon>Pseudanabaena</taxon>
    </lineage>
</organism>
<sequence>MTRAMKLRSPRRSSKQIEVGRSRAKFLENFVIFIYKAGAKAPALYINIVINIVSAYRPEAIDQWLPPSLQQHYVTILLRHIGMTRRRAECFVRLSLYLFLKDCQSRKILPKSPLTELSFPQGWVECSCLEASEVFYSDKDRGGDRSAGMMLNKLVDLGLIQKQFDGNCTQIKFNLPSDLLKADSQDANVNFAIDAFAPRSDAIPIANLLASNYNWLNRNHDAVTYRIANILRDWANQYATGLRVLRRSDNQNPIGFYAFYPTKRESEIKFFEPPSRGLHLSQVADVDPFQIALAGDTTCRSLFVRSWVIDSKYRQASQTSLLIDSQKTLAQMQQDFPNLWDMYTLIIHPSYAELCLALGFQKTSADPKMPLYWMYQGVDRFLQLDMKSL</sequence>
<protein>
    <submittedName>
        <fullName evidence="1">Uncharacterized protein</fullName>
    </submittedName>
</protein>
<comment type="caution">
    <text evidence="1">The sequence shown here is derived from an EMBL/GenBank/DDBJ whole genome shotgun (WGS) entry which is preliminary data.</text>
</comment>
<dbReference type="Proteomes" id="UP001152872">
    <property type="component" value="Unassembled WGS sequence"/>
</dbReference>
<evidence type="ECO:0000313" key="1">
    <source>
        <dbReference type="EMBL" id="MDG3493995.1"/>
    </source>
</evidence>
<name>A0A9X4RHG7_9CYAN</name>